<evidence type="ECO:0000256" key="2">
    <source>
        <dbReference type="ARBA" id="ARBA00012543"/>
    </source>
</evidence>
<comment type="caution">
    <text evidence="12">The sequence shown here is derived from an EMBL/GenBank/DDBJ whole genome shotgun (WGS) entry which is preliminary data.</text>
</comment>
<evidence type="ECO:0000256" key="10">
    <source>
        <dbReference type="RuleBase" id="RU366040"/>
    </source>
</evidence>
<proteinExistence type="inferred from homology"/>
<keyword evidence="6" id="KW-0812">Transmembrane</keyword>
<dbReference type="Pfam" id="PF01644">
    <property type="entry name" value="Chitin_synth_1"/>
    <property type="match status" value="1"/>
</dbReference>
<evidence type="ECO:0000256" key="4">
    <source>
        <dbReference type="ARBA" id="ARBA00022676"/>
    </source>
</evidence>
<organism evidence="12 13">
    <name type="scientific">Gigaspora margarita</name>
    <dbReference type="NCBI Taxonomy" id="4874"/>
    <lineage>
        <taxon>Eukaryota</taxon>
        <taxon>Fungi</taxon>
        <taxon>Fungi incertae sedis</taxon>
        <taxon>Mucoromycota</taxon>
        <taxon>Glomeromycotina</taxon>
        <taxon>Glomeromycetes</taxon>
        <taxon>Diversisporales</taxon>
        <taxon>Gigasporaceae</taxon>
        <taxon>Gigaspora</taxon>
    </lineage>
</organism>
<keyword evidence="7" id="KW-1133">Transmembrane helix</keyword>
<keyword evidence="3 10" id="KW-1003">Cell membrane</keyword>
<dbReference type="EC" id="2.4.1.16" evidence="2 10"/>
<comment type="similarity">
    <text evidence="10">Belongs to the chitin synthase family.</text>
</comment>
<evidence type="ECO:0000256" key="5">
    <source>
        <dbReference type="ARBA" id="ARBA00022679"/>
    </source>
</evidence>
<sequence length="240" mass="28145">MPKRAHIKVKPVKLTNGNLVFEYSVPNLLLKKVKYTKNKEFTDIRYTAITCNSDEFEIKKYLIRQKKYNNPHVGGTCGEIKVDLGYKCRNLLNPLIAFQNFEYKMSNILDKLSEFVFSETMYGSDTTKTGIFEANMYLAEDRILSFELVIKKNESWKLKYVKGTKGDNINIGNLNEVLLTEKDPESIKINIFEEGKGKNTIYESIIQELKNKDHEEKKYRNNIIKKDNYYRLFRTNFVLS</sequence>
<reference evidence="12 13" key="1">
    <citation type="submission" date="2021-06" db="EMBL/GenBank/DDBJ databases">
        <authorList>
            <person name="Kallberg Y."/>
            <person name="Tangrot J."/>
            <person name="Rosling A."/>
        </authorList>
    </citation>
    <scope>NUCLEOTIDE SEQUENCE [LARGE SCALE GENOMIC DNA]</scope>
    <source>
        <strain evidence="12 13">120-4 pot B 10/14</strain>
    </source>
</reference>
<dbReference type="InterPro" id="IPR004835">
    <property type="entry name" value="Chitin_synth"/>
</dbReference>
<comment type="subcellular location">
    <subcellularLocation>
        <location evidence="1 10">Cell membrane</location>
        <topology evidence="1 10">Multi-pass membrane protein</topology>
    </subcellularLocation>
</comment>
<keyword evidence="4 10" id="KW-0328">Glycosyltransferase</keyword>
<evidence type="ECO:0000259" key="11">
    <source>
        <dbReference type="Pfam" id="PF08407"/>
    </source>
</evidence>
<dbReference type="InterPro" id="IPR013616">
    <property type="entry name" value="Chitin_synth_N"/>
</dbReference>
<dbReference type="PANTHER" id="PTHR22914">
    <property type="entry name" value="CHITIN SYNTHASE"/>
    <property type="match status" value="1"/>
</dbReference>
<keyword evidence="5 10" id="KW-0808">Transferase</keyword>
<dbReference type="PANTHER" id="PTHR22914:SF9">
    <property type="entry name" value="CHITIN SYNTHASE 1"/>
    <property type="match status" value="1"/>
</dbReference>
<feature type="domain" description="Chitin synthase N-terminal" evidence="11">
    <location>
        <begin position="9"/>
        <end position="69"/>
    </location>
</feature>
<evidence type="ECO:0000256" key="6">
    <source>
        <dbReference type="ARBA" id="ARBA00022692"/>
    </source>
</evidence>
<evidence type="ECO:0000313" key="12">
    <source>
        <dbReference type="EMBL" id="CAG8697002.1"/>
    </source>
</evidence>
<evidence type="ECO:0000256" key="7">
    <source>
        <dbReference type="ARBA" id="ARBA00022989"/>
    </source>
</evidence>
<evidence type="ECO:0000256" key="8">
    <source>
        <dbReference type="ARBA" id="ARBA00023136"/>
    </source>
</evidence>
<keyword evidence="9 10" id="KW-0961">Cell wall biogenesis/degradation</keyword>
<evidence type="ECO:0000256" key="3">
    <source>
        <dbReference type="ARBA" id="ARBA00022475"/>
    </source>
</evidence>
<evidence type="ECO:0000256" key="9">
    <source>
        <dbReference type="ARBA" id="ARBA00023316"/>
    </source>
</evidence>
<comment type="catalytic activity">
    <reaction evidence="10">
        <text>[(1-&gt;4)-N-acetyl-beta-D-glucosaminyl](n) + UDP-N-acetyl-alpha-D-glucosamine = [(1-&gt;4)-N-acetyl-beta-D-glucosaminyl](n+1) + UDP + H(+)</text>
        <dbReference type="Rhea" id="RHEA:16637"/>
        <dbReference type="Rhea" id="RHEA-COMP:9593"/>
        <dbReference type="Rhea" id="RHEA-COMP:9595"/>
        <dbReference type="ChEBI" id="CHEBI:15378"/>
        <dbReference type="ChEBI" id="CHEBI:17029"/>
        <dbReference type="ChEBI" id="CHEBI:57705"/>
        <dbReference type="ChEBI" id="CHEBI:58223"/>
        <dbReference type="EC" id="2.4.1.16"/>
    </reaction>
</comment>
<accession>A0ABN7UYX8</accession>
<comment type="function">
    <text evidence="10">Polymerizes chitin, a structural polymer of the cell wall and septum, by transferring the sugar moiety of UDP-GlcNAc to the non-reducing end of the growing chitin polymer.</text>
</comment>
<name>A0ABN7UYX8_GIGMA</name>
<keyword evidence="13" id="KW-1185">Reference proteome</keyword>
<protein>
    <recommendedName>
        <fullName evidence="2 10">Chitin synthase</fullName>
        <ecNumber evidence="2 10">2.4.1.16</ecNumber>
    </recommendedName>
</protein>
<dbReference type="Pfam" id="PF08407">
    <property type="entry name" value="Chitin_synth_1N"/>
    <property type="match status" value="1"/>
</dbReference>
<evidence type="ECO:0000256" key="1">
    <source>
        <dbReference type="ARBA" id="ARBA00004651"/>
    </source>
</evidence>
<evidence type="ECO:0000313" key="13">
    <source>
        <dbReference type="Proteomes" id="UP000789901"/>
    </source>
</evidence>
<dbReference type="EMBL" id="CAJVQB010007098">
    <property type="protein sequence ID" value="CAG8697002.1"/>
    <property type="molecule type" value="Genomic_DNA"/>
</dbReference>
<keyword evidence="8" id="KW-0472">Membrane</keyword>
<dbReference type="Proteomes" id="UP000789901">
    <property type="component" value="Unassembled WGS sequence"/>
</dbReference>
<gene>
    <name evidence="12" type="ORF">GMARGA_LOCUS11878</name>
</gene>